<evidence type="ECO:0000256" key="2">
    <source>
        <dbReference type="ARBA" id="ARBA00008643"/>
    </source>
</evidence>
<dbReference type="Proteomes" id="UP000799324">
    <property type="component" value="Unassembled WGS sequence"/>
</dbReference>
<keyword evidence="5" id="KW-0498">Mitosis</keyword>
<evidence type="ECO:0000256" key="5">
    <source>
        <dbReference type="ARBA" id="ARBA00022776"/>
    </source>
</evidence>
<comment type="similarity">
    <text evidence="2">Belongs to the mis12 family.</text>
</comment>
<evidence type="ECO:0000256" key="4">
    <source>
        <dbReference type="ARBA" id="ARBA00022618"/>
    </source>
</evidence>
<keyword evidence="7" id="KW-0175">Coiled coil</keyword>
<reference evidence="11" key="1">
    <citation type="journal article" date="2020" name="Stud. Mycol.">
        <title>101 Dothideomycetes genomes: a test case for predicting lifestyles and emergence of pathogens.</title>
        <authorList>
            <person name="Haridas S."/>
            <person name="Albert R."/>
            <person name="Binder M."/>
            <person name="Bloem J."/>
            <person name="Labutti K."/>
            <person name="Salamov A."/>
            <person name="Andreopoulos B."/>
            <person name="Baker S."/>
            <person name="Barry K."/>
            <person name="Bills G."/>
            <person name="Bluhm B."/>
            <person name="Cannon C."/>
            <person name="Castanera R."/>
            <person name="Culley D."/>
            <person name="Daum C."/>
            <person name="Ezra D."/>
            <person name="Gonzalez J."/>
            <person name="Henrissat B."/>
            <person name="Kuo A."/>
            <person name="Liang C."/>
            <person name="Lipzen A."/>
            <person name="Lutzoni F."/>
            <person name="Magnuson J."/>
            <person name="Mondo S."/>
            <person name="Nolan M."/>
            <person name="Ohm R."/>
            <person name="Pangilinan J."/>
            <person name="Park H.-J."/>
            <person name="Ramirez L."/>
            <person name="Alfaro M."/>
            <person name="Sun H."/>
            <person name="Tritt A."/>
            <person name="Yoshinaga Y."/>
            <person name="Zwiers L.-H."/>
            <person name="Turgeon B."/>
            <person name="Goodwin S."/>
            <person name="Spatafora J."/>
            <person name="Crous P."/>
            <person name="Grigoriev I."/>
        </authorList>
    </citation>
    <scope>NUCLEOTIDE SEQUENCE</scope>
    <source>
        <strain evidence="11">CBS 122681</strain>
    </source>
</reference>
<evidence type="ECO:0000256" key="7">
    <source>
        <dbReference type="ARBA" id="ARBA00023054"/>
    </source>
</evidence>
<feature type="compositionally biased region" description="Low complexity" evidence="10">
    <location>
        <begin position="262"/>
        <end position="273"/>
    </location>
</feature>
<protein>
    <recommendedName>
        <fullName evidence="13">Mis12-domain-containing protein</fullName>
    </recommendedName>
</protein>
<dbReference type="Pfam" id="PF05859">
    <property type="entry name" value="Mis12"/>
    <property type="match status" value="1"/>
</dbReference>
<dbReference type="GO" id="GO:0005634">
    <property type="term" value="C:nucleus"/>
    <property type="evidence" value="ECO:0007669"/>
    <property type="project" value="InterPro"/>
</dbReference>
<dbReference type="PANTHER" id="PTHR14527:SF2">
    <property type="entry name" value="PROTEIN MIS12 HOMOLOG"/>
    <property type="match status" value="1"/>
</dbReference>
<feature type="compositionally biased region" description="Low complexity" evidence="10">
    <location>
        <begin position="208"/>
        <end position="220"/>
    </location>
</feature>
<evidence type="ECO:0000256" key="1">
    <source>
        <dbReference type="ARBA" id="ARBA00004629"/>
    </source>
</evidence>
<dbReference type="EMBL" id="MU004323">
    <property type="protein sequence ID" value="KAF2657645.1"/>
    <property type="molecule type" value="Genomic_DNA"/>
</dbReference>
<gene>
    <name evidence="11" type="ORF">K491DRAFT_677113</name>
</gene>
<keyword evidence="6" id="KW-0995">Kinetochore</keyword>
<dbReference type="PANTHER" id="PTHR14527">
    <property type="entry name" value="PROTEIN MIS12 HOMOLOG"/>
    <property type="match status" value="1"/>
</dbReference>
<dbReference type="GO" id="GO:0051382">
    <property type="term" value="P:kinetochore assembly"/>
    <property type="evidence" value="ECO:0007669"/>
    <property type="project" value="TreeGrafter"/>
</dbReference>
<dbReference type="GO" id="GO:0000070">
    <property type="term" value="P:mitotic sister chromatid segregation"/>
    <property type="evidence" value="ECO:0007669"/>
    <property type="project" value="TreeGrafter"/>
</dbReference>
<keyword evidence="8" id="KW-0131">Cell cycle</keyword>
<dbReference type="AlphaFoldDB" id="A0A6A6TCC5"/>
<evidence type="ECO:0000313" key="12">
    <source>
        <dbReference type="Proteomes" id="UP000799324"/>
    </source>
</evidence>
<organism evidence="11 12">
    <name type="scientific">Lophiostoma macrostomum CBS 122681</name>
    <dbReference type="NCBI Taxonomy" id="1314788"/>
    <lineage>
        <taxon>Eukaryota</taxon>
        <taxon>Fungi</taxon>
        <taxon>Dikarya</taxon>
        <taxon>Ascomycota</taxon>
        <taxon>Pezizomycotina</taxon>
        <taxon>Dothideomycetes</taxon>
        <taxon>Pleosporomycetidae</taxon>
        <taxon>Pleosporales</taxon>
        <taxon>Lophiostomataceae</taxon>
        <taxon>Lophiostoma</taxon>
    </lineage>
</organism>
<sequence length="355" mass="38640">MATQKQQENMLLTEHFTWPPIALLDEIINHINEILYKCTEAMDTGLSSAPPSALGFAERAAAEGQMIPVDEDGNEEYPGAKLEIEEGVLKLETLMENAVDKNFDKLEIWTLRNVLCLPREKDGGRTGTGTGTGDGGLEQWIRLGGYEDLPTPSKNPSLTPESLHALRRKLQETQTLHAALLAEKARNAAQIQRLRSLLQPQIKREPRSSTSPSKSTASAEAPFAFLTHSDGSRALGIPSLPPPHQTSTASHSHGNGNGNGNGNPPNAASSNNPLTTHTQFTTSQLPYLRKLLASLHPHLATTALPSRSDGAKEELARERKVYIESQSRRVLEQGWGRGQVSCVASESDTQVKRAL</sequence>
<evidence type="ECO:0000256" key="9">
    <source>
        <dbReference type="ARBA" id="ARBA00023328"/>
    </source>
</evidence>
<evidence type="ECO:0000256" key="6">
    <source>
        <dbReference type="ARBA" id="ARBA00022838"/>
    </source>
</evidence>
<keyword evidence="9" id="KW-0137">Centromere</keyword>
<keyword evidence="3" id="KW-0158">Chromosome</keyword>
<evidence type="ECO:0000313" key="11">
    <source>
        <dbReference type="EMBL" id="KAF2657645.1"/>
    </source>
</evidence>
<evidence type="ECO:0000256" key="10">
    <source>
        <dbReference type="SAM" id="MobiDB-lite"/>
    </source>
</evidence>
<proteinExistence type="inferred from homology"/>
<dbReference type="InterPro" id="IPR008685">
    <property type="entry name" value="Centromere_Mis12"/>
</dbReference>
<keyword evidence="4" id="KW-0132">Cell division</keyword>
<evidence type="ECO:0000256" key="3">
    <source>
        <dbReference type="ARBA" id="ARBA00022454"/>
    </source>
</evidence>
<name>A0A6A6TCC5_9PLEO</name>
<dbReference type="GO" id="GO:0051301">
    <property type="term" value="P:cell division"/>
    <property type="evidence" value="ECO:0007669"/>
    <property type="project" value="UniProtKB-KW"/>
</dbReference>
<dbReference type="OrthoDB" id="1884855at2759"/>
<accession>A0A6A6TCC5</accession>
<feature type="region of interest" description="Disordered" evidence="10">
    <location>
        <begin position="196"/>
        <end position="277"/>
    </location>
</feature>
<dbReference type="GO" id="GO:0000444">
    <property type="term" value="C:MIS12/MIND type complex"/>
    <property type="evidence" value="ECO:0007669"/>
    <property type="project" value="TreeGrafter"/>
</dbReference>
<evidence type="ECO:0008006" key="13">
    <source>
        <dbReference type="Google" id="ProtNLM"/>
    </source>
</evidence>
<keyword evidence="12" id="KW-1185">Reference proteome</keyword>
<comment type="subcellular location">
    <subcellularLocation>
        <location evidence="1">Chromosome</location>
        <location evidence="1">Centromere</location>
        <location evidence="1">Kinetochore</location>
    </subcellularLocation>
</comment>
<evidence type="ECO:0000256" key="8">
    <source>
        <dbReference type="ARBA" id="ARBA00023306"/>
    </source>
</evidence>